<keyword evidence="1" id="KW-1133">Transmembrane helix</keyword>
<feature type="transmembrane region" description="Helical" evidence="1">
    <location>
        <begin position="34"/>
        <end position="53"/>
    </location>
</feature>
<sequence length="54" mass="5785">MWREMVCLKAVGWLSEELEAGAVDLGRHGQRSGTFAMVLLLVAAAAPPAMLMAQ</sequence>
<evidence type="ECO:0000313" key="2">
    <source>
        <dbReference type="EMBL" id="TCK75239.1"/>
    </source>
</evidence>
<comment type="caution">
    <text evidence="2">The sequence shown here is derived from an EMBL/GenBank/DDBJ whole genome shotgun (WGS) entry which is preliminary data.</text>
</comment>
<proteinExistence type="predicted"/>
<keyword evidence="1" id="KW-0812">Transmembrane</keyword>
<gene>
    <name evidence="2" type="ORF">C7378_0219</name>
</gene>
<keyword evidence="1" id="KW-0472">Membrane</keyword>
<organism evidence="2 3">
    <name type="scientific">Acidipila rosea</name>
    <dbReference type="NCBI Taxonomy" id="768535"/>
    <lineage>
        <taxon>Bacteria</taxon>
        <taxon>Pseudomonadati</taxon>
        <taxon>Acidobacteriota</taxon>
        <taxon>Terriglobia</taxon>
        <taxon>Terriglobales</taxon>
        <taxon>Acidobacteriaceae</taxon>
        <taxon>Acidipila</taxon>
    </lineage>
</organism>
<accession>A0A4R1LF09</accession>
<protein>
    <submittedName>
        <fullName evidence="2">Uncharacterized protein</fullName>
    </submittedName>
</protein>
<name>A0A4R1LF09_9BACT</name>
<evidence type="ECO:0000313" key="3">
    <source>
        <dbReference type="Proteomes" id="UP000295210"/>
    </source>
</evidence>
<dbReference type="EMBL" id="SMGK01000001">
    <property type="protein sequence ID" value="TCK75239.1"/>
    <property type="molecule type" value="Genomic_DNA"/>
</dbReference>
<keyword evidence="3" id="KW-1185">Reference proteome</keyword>
<reference evidence="2 3" key="1">
    <citation type="submission" date="2019-03" db="EMBL/GenBank/DDBJ databases">
        <title>Genomic Encyclopedia of Type Strains, Phase IV (KMG-IV): sequencing the most valuable type-strain genomes for metagenomic binning, comparative biology and taxonomic classification.</title>
        <authorList>
            <person name="Goeker M."/>
        </authorList>
    </citation>
    <scope>NUCLEOTIDE SEQUENCE [LARGE SCALE GENOMIC DNA]</scope>
    <source>
        <strain evidence="2 3">DSM 103428</strain>
    </source>
</reference>
<dbReference type="Proteomes" id="UP000295210">
    <property type="component" value="Unassembled WGS sequence"/>
</dbReference>
<evidence type="ECO:0000256" key="1">
    <source>
        <dbReference type="SAM" id="Phobius"/>
    </source>
</evidence>
<dbReference type="AlphaFoldDB" id="A0A4R1LF09"/>